<keyword evidence="2 9" id="KW-0240">DNA-directed RNA polymerase</keyword>
<organism evidence="16 17">
    <name type="scientific">Bigelowiella natans</name>
    <name type="common">Pedinomonas minutissima</name>
    <name type="synonym">Chlorarachnion sp. (strain CCMP621)</name>
    <dbReference type="NCBI Taxonomy" id="227086"/>
    <lineage>
        <taxon>Eukaryota</taxon>
        <taxon>Sar</taxon>
        <taxon>Rhizaria</taxon>
        <taxon>Cercozoa</taxon>
        <taxon>Chlorarachniophyceae</taxon>
        <taxon>Bigelowiella</taxon>
    </lineage>
</organism>
<comment type="similarity">
    <text evidence="1 8">Belongs to the RNA polymerase beta chain family.</text>
</comment>
<dbReference type="Gene3D" id="3.90.1800.10">
    <property type="entry name" value="RNA polymerase alpha subunit dimerisation domain"/>
    <property type="match status" value="1"/>
</dbReference>
<dbReference type="GO" id="GO:0032549">
    <property type="term" value="F:ribonucleoside binding"/>
    <property type="evidence" value="ECO:0007669"/>
    <property type="project" value="InterPro"/>
</dbReference>
<keyword evidence="6" id="KW-0862">Zinc</keyword>
<name>Q3LW27_BIGNA</name>
<feature type="domain" description="RNA polymerase Rpb2" evidence="15">
    <location>
        <begin position="564"/>
        <end position="624"/>
    </location>
</feature>
<dbReference type="InterPro" id="IPR007645">
    <property type="entry name" value="RNA_pol_Rpb2_3"/>
</dbReference>
<evidence type="ECO:0000259" key="15">
    <source>
        <dbReference type="Pfam" id="PF04566"/>
    </source>
</evidence>
<dbReference type="GO" id="GO:0006351">
    <property type="term" value="P:DNA-templated transcription"/>
    <property type="evidence" value="ECO:0007669"/>
    <property type="project" value="InterPro"/>
</dbReference>
<evidence type="ECO:0000256" key="8">
    <source>
        <dbReference type="RuleBase" id="RU000434"/>
    </source>
</evidence>
<dbReference type="CDD" id="cd00653">
    <property type="entry name" value="RNA_pol_B_RPB2"/>
    <property type="match status" value="1"/>
</dbReference>
<evidence type="ECO:0000259" key="11">
    <source>
        <dbReference type="Pfam" id="PF04560"/>
    </source>
</evidence>
<dbReference type="RefSeq" id="XP_001712950.1">
    <property type="nucleotide sequence ID" value="XM_001712898.1"/>
</dbReference>
<dbReference type="Gene3D" id="3.90.1100.10">
    <property type="match status" value="1"/>
</dbReference>
<evidence type="ECO:0000256" key="7">
    <source>
        <dbReference type="ARBA" id="ARBA00023163"/>
    </source>
</evidence>
<keyword evidence="7 9" id="KW-0804">Transcription</keyword>
<comment type="catalytic activity">
    <reaction evidence="9">
        <text>RNA(n) + a ribonucleoside 5'-triphosphate = RNA(n+1) + diphosphate</text>
        <dbReference type="Rhea" id="RHEA:21248"/>
        <dbReference type="Rhea" id="RHEA-COMP:14527"/>
        <dbReference type="Rhea" id="RHEA-COMP:17342"/>
        <dbReference type="ChEBI" id="CHEBI:33019"/>
        <dbReference type="ChEBI" id="CHEBI:61557"/>
        <dbReference type="ChEBI" id="CHEBI:140395"/>
        <dbReference type="EC" id="2.7.7.6"/>
    </reaction>
</comment>
<dbReference type="Pfam" id="PF04560">
    <property type="entry name" value="RNA_pol_Rpb2_7"/>
    <property type="match status" value="1"/>
</dbReference>
<keyword evidence="16" id="KW-0542">Nucleomorph</keyword>
<dbReference type="EC" id="2.7.7.6" evidence="9"/>
<proteinExistence type="inferred from homology"/>
<evidence type="ECO:0000256" key="2">
    <source>
        <dbReference type="ARBA" id="ARBA00022478"/>
    </source>
</evidence>
<evidence type="ECO:0000259" key="10">
    <source>
        <dbReference type="Pfam" id="PF00562"/>
    </source>
</evidence>
<dbReference type="SUPFAM" id="SSF64484">
    <property type="entry name" value="beta and beta-prime subunits of DNA dependent RNA-polymerase"/>
    <property type="match status" value="1"/>
</dbReference>
<keyword evidence="3 9" id="KW-0808">Transferase</keyword>
<reference evidence="16 17" key="1">
    <citation type="journal article" date="2006" name="Proc. Natl. Acad. Sci. U.S.A.">
        <title>Complete nucleotide sequence of the chlorarachniophyte nucleomorph: nature's smallest nucleus.</title>
        <authorList>
            <person name="Gilson P.R."/>
            <person name="Su V."/>
            <person name="Slamovits C.H."/>
            <person name="Reith M.E."/>
            <person name="Keeling P.J."/>
            <person name="McFadden G.I."/>
        </authorList>
    </citation>
    <scope>NUCLEOTIDE SEQUENCE [LARGE SCALE GENOMIC DNA]</scope>
    <source>
        <strain evidence="17">CCMP621</strain>
    </source>
</reference>
<dbReference type="GO" id="GO:0000428">
    <property type="term" value="C:DNA-directed RNA polymerase complex"/>
    <property type="evidence" value="ECO:0007669"/>
    <property type="project" value="UniProtKB-KW"/>
</dbReference>
<dbReference type="InterPro" id="IPR014724">
    <property type="entry name" value="RNA_pol_RPB2_OB-fold"/>
</dbReference>
<comment type="function">
    <text evidence="9">DNA-dependent RNA polymerase catalyzes the transcription of DNA into RNA using the four ribonucleoside triphosphates as substrates.</text>
</comment>
<dbReference type="InterPro" id="IPR007121">
    <property type="entry name" value="RNA_pol_bsu_CS"/>
</dbReference>
<dbReference type="InterPro" id="IPR015712">
    <property type="entry name" value="DNA-dir_RNA_pol_su2"/>
</dbReference>
<evidence type="ECO:0000256" key="3">
    <source>
        <dbReference type="ARBA" id="ARBA00022679"/>
    </source>
</evidence>
<evidence type="ECO:0000259" key="12">
    <source>
        <dbReference type="Pfam" id="PF04561"/>
    </source>
</evidence>
<dbReference type="Pfam" id="PF04563">
    <property type="entry name" value="RNA_pol_Rpb2_1"/>
    <property type="match status" value="1"/>
</dbReference>
<accession>Q3LW27</accession>
<dbReference type="InterPro" id="IPR037033">
    <property type="entry name" value="DNA-dir_RNAP_su2_hyb_sf"/>
</dbReference>
<dbReference type="GO" id="GO:0046872">
    <property type="term" value="F:metal ion binding"/>
    <property type="evidence" value="ECO:0007669"/>
    <property type="project" value="UniProtKB-KW"/>
</dbReference>
<feature type="domain" description="RNA polymerase beta subunit protrusion" evidence="13">
    <location>
        <begin position="22"/>
        <end position="435"/>
    </location>
</feature>
<dbReference type="Gene3D" id="3.90.1110.10">
    <property type="entry name" value="RNA polymerase Rpb2, domain 2"/>
    <property type="match status" value="1"/>
</dbReference>
<dbReference type="GO" id="GO:0003677">
    <property type="term" value="F:DNA binding"/>
    <property type="evidence" value="ECO:0007669"/>
    <property type="project" value="InterPro"/>
</dbReference>
<dbReference type="Pfam" id="PF04565">
    <property type="entry name" value="RNA_pol_Rpb2_3"/>
    <property type="match status" value="1"/>
</dbReference>
<evidence type="ECO:0000259" key="14">
    <source>
        <dbReference type="Pfam" id="PF04565"/>
    </source>
</evidence>
<evidence type="ECO:0000256" key="9">
    <source>
        <dbReference type="RuleBase" id="RU363031"/>
    </source>
</evidence>
<evidence type="ECO:0000256" key="6">
    <source>
        <dbReference type="ARBA" id="ARBA00022833"/>
    </source>
</evidence>
<dbReference type="InterPro" id="IPR007120">
    <property type="entry name" value="DNA-dir_RNAP_su2_dom"/>
</dbReference>
<dbReference type="Pfam" id="PF00562">
    <property type="entry name" value="RNA_pol_Rpb2_6"/>
    <property type="match status" value="1"/>
</dbReference>
<dbReference type="InterPro" id="IPR007646">
    <property type="entry name" value="RNA_pol_Rpb2_4"/>
</dbReference>
<keyword evidence="5" id="KW-0479">Metal-binding</keyword>
<dbReference type="Gene3D" id="2.40.270.10">
    <property type="entry name" value="DNA-directed RNA polymerase, subunit 2, domain 6"/>
    <property type="match status" value="1"/>
</dbReference>
<dbReference type="Pfam" id="PF04566">
    <property type="entry name" value="RNA_pol_Rpb2_4"/>
    <property type="match status" value="1"/>
</dbReference>
<dbReference type="EMBL" id="DQ158857">
    <property type="protein sequence ID" value="ABA27338.1"/>
    <property type="molecule type" value="Genomic_DNA"/>
</dbReference>
<dbReference type="Proteomes" id="UP000243425">
    <property type="component" value="Nucleomorph 2"/>
</dbReference>
<dbReference type="Gene3D" id="2.40.50.150">
    <property type="match status" value="1"/>
</dbReference>
<feature type="domain" description="RNA polymerase Rpb2" evidence="12">
    <location>
        <begin position="248"/>
        <end position="388"/>
    </location>
</feature>
<dbReference type="PROSITE" id="PS01166">
    <property type="entry name" value="RNA_POL_BETA"/>
    <property type="match status" value="1"/>
</dbReference>
<feature type="domain" description="DNA-directed RNA polymerase subunit 2 hybrid-binding" evidence="10">
    <location>
        <begin position="708"/>
        <end position="1066"/>
    </location>
</feature>
<evidence type="ECO:0000256" key="1">
    <source>
        <dbReference type="ARBA" id="ARBA00006835"/>
    </source>
</evidence>
<protein>
    <recommendedName>
        <fullName evidence="9">DNA-directed RNA polymerase subunit beta</fullName>
        <ecNumber evidence="9">2.7.7.6</ecNumber>
    </recommendedName>
</protein>
<evidence type="ECO:0000259" key="13">
    <source>
        <dbReference type="Pfam" id="PF04563"/>
    </source>
</evidence>
<dbReference type="Pfam" id="PF04561">
    <property type="entry name" value="RNA_pol_Rpb2_2"/>
    <property type="match status" value="1"/>
</dbReference>
<gene>
    <name evidence="16" type="primary">rbp2</name>
</gene>
<feature type="domain" description="RNA polymerase Rpb2" evidence="14">
    <location>
        <begin position="461"/>
        <end position="525"/>
    </location>
</feature>
<dbReference type="GO" id="GO:0003899">
    <property type="term" value="F:DNA-directed RNA polymerase activity"/>
    <property type="evidence" value="ECO:0007669"/>
    <property type="project" value="UniProtKB-EC"/>
</dbReference>
<dbReference type="AlphaFoldDB" id="Q3LW27"/>
<dbReference type="FunFam" id="3.90.1800.10:FF:000002">
    <property type="entry name" value="DNA-directed RNA polymerase subunit beta"/>
    <property type="match status" value="1"/>
</dbReference>
<evidence type="ECO:0000313" key="16">
    <source>
        <dbReference type="EMBL" id="ABA27338.1"/>
    </source>
</evidence>
<sequence>MNILKNNRVLQLLTTFFRGNSIIKQQIISFNDFIRKESQHIIDKIPNLVIQISYKNSNKIVNRILLLKQLYTEKPRIIKTRELYNLVEPSYDEGELNISPNKSRLRNITYSSKVRIQVFDEITDKHDANLKKKVVNKSKKFIYIGKFPCMIKSDTCYLNNFSEISLARNDECPFDEGGYFIINGNEKVLVAQERLVKNKVYIFSKIFDKKTRVMAQCRSYDSSLYNQGYMVYLKLVTDKSNNPNQCSEITVKIASLRAEIPLVILLKFLGFKNDKEIINSIFKNNSNSKKLNMLYNSFLGVTKVQTISHALRYIVDRSFSKSNNKKLDPEKTAREIIDKKLLPHMGTSINSRFRKGLFICYMAHRLINTLNEIEQPDDKDSYKNKRVDISGHLFSSLFNNLIKRSIKDVKNQLLKKVKKSDATELEELFSSNILTNGFRYSLATGNWIIDGMLDYKTGVSQVLNRMSYLSMISHLSRLNSSYTSNGKILDIRRVHTSYWGIVCPVETPEGQTCGIVKNFAFLAHVTNSHHIQKNIIQFLKKIMIKNSFTKPMIKTKKDKPDISIFVNGSWIGNTFEYFSLMKYLITLRRQEIIPFDVSIVFNEKNKRIFIWSDPGRIKRPLFVLKNSNSFFNHSIEKIAKKIKDNFHRWYFYIKNSIVEYLDTEEIENIVIKLNYYNNTELIVDQTQIYKKMINFSEIHASSILGVSASQVPFSQHNQSPRNTYQSSMGKQAIGINYSNFQLRYDTQINILESNQRPLVFTIQKLCLRGQEMPSGINTIMAILSYSGFNQEDSLIINHSSVERGLFRTIIYKTFAERENTNVNGIIEKIELESKSSNLFGLDIDGTRKIETLVNGDDVLISKTIKLTGKGDTKVNTIHSDLKLPLNSQGVVDSIMYSLDEGGYKIIKVRIRSIREPVIGDKFSSLHGQKGIIGYSYRQSLLPTTATSVTPDLIMNPHAIPSRMTIGHMIEMLMSKVSSHSGKLGDATAFSEGNIGKIIGHLSKFGIHHFGLEKMISGFNGDILQKSILVGPIYYQRLKHMVVDKFFSRSRGPYEILTRQPVEGKTREGGLRFGEMERDCVLSHGSSLFLKERLMDESDKFRVHICEKSGLFCPANLKTQTFWSTIYHSKSICQIFIPYACKLLFQELIAMCIAPRLVVK</sequence>
<evidence type="ECO:0000256" key="4">
    <source>
        <dbReference type="ARBA" id="ARBA00022695"/>
    </source>
</evidence>
<dbReference type="PANTHER" id="PTHR20856">
    <property type="entry name" value="DNA-DIRECTED RNA POLYMERASE I SUBUNIT 2"/>
    <property type="match status" value="1"/>
</dbReference>
<evidence type="ECO:0000313" key="17">
    <source>
        <dbReference type="Proteomes" id="UP000243425"/>
    </source>
</evidence>
<keyword evidence="4 9" id="KW-0548">Nucleotidyltransferase</keyword>
<geneLocation type="nucleomorph" evidence="16"/>
<feature type="domain" description="RNA polymerase Rpb2" evidence="11">
    <location>
        <begin position="1068"/>
        <end position="1158"/>
    </location>
</feature>
<dbReference type="GeneID" id="5788389"/>
<dbReference type="InterPro" id="IPR007644">
    <property type="entry name" value="RNA_pol_bsu_protrusion"/>
</dbReference>
<dbReference type="InterPro" id="IPR007642">
    <property type="entry name" value="RNA_pol_Rpb2_2"/>
</dbReference>
<dbReference type="InterPro" id="IPR007641">
    <property type="entry name" value="RNA_pol_Rpb2_7"/>
</dbReference>
<dbReference type="InterPro" id="IPR037034">
    <property type="entry name" value="RNA_pol_Rpb2_2_sf"/>
</dbReference>
<evidence type="ECO:0000256" key="5">
    <source>
        <dbReference type="ARBA" id="ARBA00022723"/>
    </source>
</evidence>